<keyword evidence="1" id="KW-0145">Chemotaxis</keyword>
<keyword evidence="5" id="KW-1133">Transmembrane helix</keyword>
<proteinExistence type="inferred from homology"/>
<keyword evidence="5" id="KW-0812">Transmembrane</keyword>
<dbReference type="InterPro" id="IPR004089">
    <property type="entry name" value="MCPsignal_dom"/>
</dbReference>
<accession>A0A290QIH7</accession>
<gene>
    <name evidence="7" type="ORF">CMV30_06795</name>
</gene>
<dbReference type="GO" id="GO:0004888">
    <property type="term" value="F:transmembrane signaling receptor activity"/>
    <property type="evidence" value="ECO:0007669"/>
    <property type="project" value="InterPro"/>
</dbReference>
<dbReference type="SUPFAM" id="SSF58104">
    <property type="entry name" value="Methyl-accepting chemotaxis protein (MCP) signaling domain"/>
    <property type="match status" value="1"/>
</dbReference>
<keyword evidence="5" id="KW-0472">Membrane</keyword>
<evidence type="ECO:0000313" key="8">
    <source>
        <dbReference type="Proteomes" id="UP000217265"/>
    </source>
</evidence>
<keyword evidence="8" id="KW-1185">Reference proteome</keyword>
<protein>
    <recommendedName>
        <fullName evidence="6">Methyl-accepting transducer domain-containing protein</fullName>
    </recommendedName>
</protein>
<dbReference type="InterPro" id="IPR004090">
    <property type="entry name" value="Chemotax_Me-accpt_rcpt"/>
</dbReference>
<feature type="compositionally biased region" description="Basic and acidic residues" evidence="4">
    <location>
        <begin position="502"/>
        <end position="515"/>
    </location>
</feature>
<reference evidence="7 8" key="1">
    <citation type="submission" date="2017-09" db="EMBL/GenBank/DDBJ databases">
        <title>Complete genome sequence of Verrucomicrobial strain HZ-65, isolated from freshwater.</title>
        <authorList>
            <person name="Choi A."/>
        </authorList>
    </citation>
    <scope>NUCLEOTIDE SEQUENCE [LARGE SCALE GENOMIC DNA]</scope>
    <source>
        <strain evidence="7 8">HZ-65</strain>
    </source>
</reference>
<evidence type="ECO:0000259" key="6">
    <source>
        <dbReference type="PROSITE" id="PS50111"/>
    </source>
</evidence>
<dbReference type="OrthoDB" id="196085at2"/>
<dbReference type="GO" id="GO:0007165">
    <property type="term" value="P:signal transduction"/>
    <property type="evidence" value="ECO:0007669"/>
    <property type="project" value="UniProtKB-KW"/>
</dbReference>
<dbReference type="KEGG" id="vbh:CMV30_06795"/>
<dbReference type="InterPro" id="IPR051310">
    <property type="entry name" value="MCP_chemotaxis"/>
</dbReference>
<organism evidence="7 8">
    <name type="scientific">Nibricoccus aquaticus</name>
    <dbReference type="NCBI Taxonomy" id="2576891"/>
    <lineage>
        <taxon>Bacteria</taxon>
        <taxon>Pseudomonadati</taxon>
        <taxon>Verrucomicrobiota</taxon>
        <taxon>Opitutia</taxon>
        <taxon>Opitutales</taxon>
        <taxon>Opitutaceae</taxon>
        <taxon>Nibricoccus</taxon>
    </lineage>
</organism>
<dbReference type="SMART" id="SM00283">
    <property type="entry name" value="MA"/>
    <property type="match status" value="1"/>
</dbReference>
<dbReference type="PRINTS" id="PR00260">
    <property type="entry name" value="CHEMTRNSDUCR"/>
</dbReference>
<sequence length="515" mass="54448">MFRSLSIEKKILLGVTILVAGYLASIGFSFVAGMRAEARLQHVSAAQFPLAMESRTALFTFDEAAKLYTDATMTGDEEVLGLASKKSDQAVAQLTRLAAFQTDGDNPFAAAAKEVAAHRVLGNDTYRAFSTQTDETREKVQAQAQNFSELTTRTRALLAQAADVSAAHLNTSLNDVSETTRRQRFMNAAVCAVVIVLGFGVIWLITRRSVTRPVQDAVQGLTASSESVAAVSAEMAESLQEASLSLDEVAGAAQRNGENVETAKKVSRDTLEAAQQGVASMATTQSTLKSVHGAAEDLRRAMSEQQKSSQAISTIIKTIDEIAFQTNLLALNAAVEAARAGEAGLGFAVVANEVRSLAGRSTESAKETAEMIATSLAVTKRGAESSERVFSGVQAVLAESSKVESNLAAIAAKVGEMDRLVEEINQASATQATDIQRISTAVNSLDGSRSADQHEAAVQVLRSQAGQLRELLGSLQQLVNGRRDGETSSRAGAKAGVQQSRVEAESHEVEAPAQV</sequence>
<dbReference type="Pfam" id="PF00015">
    <property type="entry name" value="MCPsignal"/>
    <property type="match status" value="1"/>
</dbReference>
<feature type="domain" description="Methyl-accepting transducer" evidence="6">
    <location>
        <begin position="210"/>
        <end position="446"/>
    </location>
</feature>
<dbReference type="GO" id="GO:0005886">
    <property type="term" value="C:plasma membrane"/>
    <property type="evidence" value="ECO:0007669"/>
    <property type="project" value="TreeGrafter"/>
</dbReference>
<dbReference type="GO" id="GO:0006935">
    <property type="term" value="P:chemotaxis"/>
    <property type="evidence" value="ECO:0007669"/>
    <property type="project" value="UniProtKB-KW"/>
</dbReference>
<keyword evidence="3" id="KW-0807">Transducer</keyword>
<comment type="similarity">
    <text evidence="2">Belongs to the methyl-accepting chemotaxis (MCP) protein family.</text>
</comment>
<evidence type="ECO:0000256" key="1">
    <source>
        <dbReference type="ARBA" id="ARBA00022500"/>
    </source>
</evidence>
<feature type="transmembrane region" description="Helical" evidence="5">
    <location>
        <begin position="12"/>
        <end position="32"/>
    </location>
</feature>
<dbReference type="PROSITE" id="PS50111">
    <property type="entry name" value="CHEMOTAXIS_TRANSDUC_2"/>
    <property type="match status" value="1"/>
</dbReference>
<evidence type="ECO:0000256" key="3">
    <source>
        <dbReference type="PROSITE-ProRule" id="PRU00284"/>
    </source>
</evidence>
<evidence type="ECO:0000313" key="7">
    <source>
        <dbReference type="EMBL" id="ATC63682.1"/>
    </source>
</evidence>
<feature type="region of interest" description="Disordered" evidence="4">
    <location>
        <begin position="480"/>
        <end position="515"/>
    </location>
</feature>
<dbReference type="PANTHER" id="PTHR43531">
    <property type="entry name" value="PROTEIN ICFG"/>
    <property type="match status" value="1"/>
</dbReference>
<feature type="transmembrane region" description="Helical" evidence="5">
    <location>
        <begin position="185"/>
        <end position="205"/>
    </location>
</feature>
<name>A0A290QIH7_9BACT</name>
<evidence type="ECO:0000256" key="4">
    <source>
        <dbReference type="SAM" id="MobiDB-lite"/>
    </source>
</evidence>
<dbReference type="RefSeq" id="WP_096055314.1">
    <property type="nucleotide sequence ID" value="NZ_CP023344.1"/>
</dbReference>
<dbReference type="Proteomes" id="UP000217265">
    <property type="component" value="Chromosome"/>
</dbReference>
<dbReference type="AlphaFoldDB" id="A0A290QIH7"/>
<dbReference type="PANTHER" id="PTHR43531:SF11">
    <property type="entry name" value="METHYL-ACCEPTING CHEMOTAXIS PROTEIN 3"/>
    <property type="match status" value="1"/>
</dbReference>
<evidence type="ECO:0000256" key="5">
    <source>
        <dbReference type="SAM" id="Phobius"/>
    </source>
</evidence>
<dbReference type="EMBL" id="CP023344">
    <property type="protein sequence ID" value="ATC63682.1"/>
    <property type="molecule type" value="Genomic_DNA"/>
</dbReference>
<evidence type="ECO:0000256" key="2">
    <source>
        <dbReference type="ARBA" id="ARBA00029447"/>
    </source>
</evidence>
<dbReference type="Gene3D" id="1.10.287.950">
    <property type="entry name" value="Methyl-accepting chemotaxis protein"/>
    <property type="match status" value="1"/>
</dbReference>